<keyword evidence="2" id="KW-0723">Serine/threonine-protein kinase</keyword>
<sequence>MLPVPSFCRDIKGANVLVDASGSVKLADFGLAKAIKMNDAKSCKGSAFWMAPEVVNLKNTGYGLAADIWSVGCTVLEMFTGRNPYYPLEIQALFRIGKGELPPIPDSLSRDARDFILSCLQVNPNNRPSAAQLLDHPFVRKPPTSSGLASPHDDNISS</sequence>
<dbReference type="EMBL" id="JBJKBG010000003">
    <property type="protein sequence ID" value="KAL3745244.1"/>
    <property type="molecule type" value="Genomic_DNA"/>
</dbReference>
<dbReference type="SUPFAM" id="SSF56112">
    <property type="entry name" value="Protein kinase-like (PK-like)"/>
    <property type="match status" value="1"/>
</dbReference>
<evidence type="ECO:0000313" key="8">
    <source>
        <dbReference type="EMBL" id="KAL3745244.1"/>
    </source>
</evidence>
<dbReference type="InterPro" id="IPR011009">
    <property type="entry name" value="Kinase-like_dom_sf"/>
</dbReference>
<dbReference type="PANTHER" id="PTHR48016">
    <property type="entry name" value="MAP KINASE KINASE KINASE SSK2-RELATED-RELATED"/>
    <property type="match status" value="1"/>
</dbReference>
<name>A0ABD3L3S1_EUCGL</name>
<dbReference type="Proteomes" id="UP001634007">
    <property type="component" value="Unassembled WGS sequence"/>
</dbReference>
<proteinExistence type="inferred from homology"/>
<keyword evidence="3" id="KW-0808">Transferase</keyword>
<dbReference type="AlphaFoldDB" id="A0ABD3L3S1"/>
<dbReference type="PANTHER" id="PTHR48016:SF29">
    <property type="entry name" value="MITOGEN-ACTIVATED PROTEIN KINASE KINASE KINASE 1-RELATED"/>
    <property type="match status" value="1"/>
</dbReference>
<accession>A0ABD3L3S1</accession>
<dbReference type="Pfam" id="PF00069">
    <property type="entry name" value="Pkinase"/>
    <property type="match status" value="1"/>
</dbReference>
<dbReference type="SMART" id="SM00220">
    <property type="entry name" value="S_TKc"/>
    <property type="match status" value="1"/>
</dbReference>
<keyword evidence="5" id="KW-0418">Kinase</keyword>
<evidence type="ECO:0000256" key="1">
    <source>
        <dbReference type="ARBA" id="ARBA00006529"/>
    </source>
</evidence>
<feature type="domain" description="Protein kinase" evidence="7">
    <location>
        <begin position="1"/>
        <end position="139"/>
    </location>
</feature>
<dbReference type="Gene3D" id="1.10.510.10">
    <property type="entry name" value="Transferase(Phosphotransferase) domain 1"/>
    <property type="match status" value="1"/>
</dbReference>
<gene>
    <name evidence="8" type="ORF">ACJRO7_014368</name>
</gene>
<dbReference type="InterPro" id="IPR050538">
    <property type="entry name" value="MAP_kinase_kinase_kinase"/>
</dbReference>
<dbReference type="GO" id="GO:0005524">
    <property type="term" value="F:ATP binding"/>
    <property type="evidence" value="ECO:0007669"/>
    <property type="project" value="UniProtKB-KW"/>
</dbReference>
<protein>
    <recommendedName>
        <fullName evidence="7">Protein kinase domain-containing protein</fullName>
    </recommendedName>
</protein>
<evidence type="ECO:0000256" key="6">
    <source>
        <dbReference type="ARBA" id="ARBA00022840"/>
    </source>
</evidence>
<evidence type="ECO:0000256" key="4">
    <source>
        <dbReference type="ARBA" id="ARBA00022741"/>
    </source>
</evidence>
<evidence type="ECO:0000259" key="7">
    <source>
        <dbReference type="PROSITE" id="PS50011"/>
    </source>
</evidence>
<organism evidence="8 9">
    <name type="scientific">Eucalyptus globulus</name>
    <name type="common">Tasmanian blue gum</name>
    <dbReference type="NCBI Taxonomy" id="34317"/>
    <lineage>
        <taxon>Eukaryota</taxon>
        <taxon>Viridiplantae</taxon>
        <taxon>Streptophyta</taxon>
        <taxon>Embryophyta</taxon>
        <taxon>Tracheophyta</taxon>
        <taxon>Spermatophyta</taxon>
        <taxon>Magnoliopsida</taxon>
        <taxon>eudicotyledons</taxon>
        <taxon>Gunneridae</taxon>
        <taxon>Pentapetalae</taxon>
        <taxon>rosids</taxon>
        <taxon>malvids</taxon>
        <taxon>Myrtales</taxon>
        <taxon>Myrtaceae</taxon>
        <taxon>Myrtoideae</taxon>
        <taxon>Eucalypteae</taxon>
        <taxon>Eucalyptus</taxon>
    </lineage>
</organism>
<evidence type="ECO:0000256" key="5">
    <source>
        <dbReference type="ARBA" id="ARBA00022777"/>
    </source>
</evidence>
<dbReference type="InterPro" id="IPR000719">
    <property type="entry name" value="Prot_kinase_dom"/>
</dbReference>
<evidence type="ECO:0000256" key="2">
    <source>
        <dbReference type="ARBA" id="ARBA00022527"/>
    </source>
</evidence>
<keyword evidence="6" id="KW-0067">ATP-binding</keyword>
<comment type="similarity">
    <text evidence="1">Belongs to the protein kinase superfamily. STE Ser/Thr protein kinase family. MAP kinase kinase kinase subfamily.</text>
</comment>
<evidence type="ECO:0000256" key="3">
    <source>
        <dbReference type="ARBA" id="ARBA00022679"/>
    </source>
</evidence>
<reference evidence="8 9" key="1">
    <citation type="submission" date="2024-11" db="EMBL/GenBank/DDBJ databases">
        <title>Chromosome-level genome assembly of Eucalyptus globulus Labill. provides insights into its genome evolution.</title>
        <authorList>
            <person name="Li X."/>
        </authorList>
    </citation>
    <scope>NUCLEOTIDE SEQUENCE [LARGE SCALE GENOMIC DNA]</scope>
    <source>
        <strain evidence="8">CL2024</strain>
        <tissue evidence="8">Fresh tender leaves</tissue>
    </source>
</reference>
<evidence type="ECO:0000313" key="9">
    <source>
        <dbReference type="Proteomes" id="UP001634007"/>
    </source>
</evidence>
<dbReference type="PROSITE" id="PS50011">
    <property type="entry name" value="PROTEIN_KINASE_DOM"/>
    <property type="match status" value="1"/>
</dbReference>
<comment type="caution">
    <text evidence="8">The sequence shown here is derived from an EMBL/GenBank/DDBJ whole genome shotgun (WGS) entry which is preliminary data.</text>
</comment>
<dbReference type="GO" id="GO:0004674">
    <property type="term" value="F:protein serine/threonine kinase activity"/>
    <property type="evidence" value="ECO:0007669"/>
    <property type="project" value="UniProtKB-KW"/>
</dbReference>
<keyword evidence="9" id="KW-1185">Reference proteome</keyword>
<keyword evidence="4" id="KW-0547">Nucleotide-binding</keyword>